<dbReference type="SUPFAM" id="SSF48371">
    <property type="entry name" value="ARM repeat"/>
    <property type="match status" value="1"/>
</dbReference>
<reference evidence="2" key="1">
    <citation type="submission" date="2015-07" db="EMBL/GenBank/DDBJ databases">
        <title>Adaptation to a free-living lifestyle via gene acquisitions in the diplomonad Trepomonas sp. PC1.</title>
        <authorList>
            <person name="Xu F."/>
            <person name="Jerlstrom-Hultqvist J."/>
            <person name="Kolisko M."/>
            <person name="Simpson A.G.B."/>
            <person name="Roger A.J."/>
            <person name="Svard S.G."/>
            <person name="Andersson J.O."/>
        </authorList>
    </citation>
    <scope>NUCLEOTIDE SEQUENCE</scope>
    <source>
        <strain evidence="2">PC1</strain>
    </source>
</reference>
<dbReference type="GO" id="GO:0019894">
    <property type="term" value="F:kinesin binding"/>
    <property type="evidence" value="ECO:0007669"/>
    <property type="project" value="InterPro"/>
</dbReference>
<dbReference type="Pfam" id="PF05804">
    <property type="entry name" value="KAP"/>
    <property type="match status" value="1"/>
</dbReference>
<feature type="compositionally biased region" description="Basic residues" evidence="1">
    <location>
        <begin position="713"/>
        <end position="723"/>
    </location>
</feature>
<dbReference type="GO" id="GO:0007018">
    <property type="term" value="P:microtubule-based movement"/>
    <property type="evidence" value="ECO:0007669"/>
    <property type="project" value="TreeGrafter"/>
</dbReference>
<feature type="compositionally biased region" description="Polar residues" evidence="1">
    <location>
        <begin position="698"/>
        <end position="708"/>
    </location>
</feature>
<protein>
    <submittedName>
        <fullName evidence="2">Kinesin-associated protein</fullName>
    </submittedName>
</protein>
<sequence>ILKKKAIPMGVDPDIEKHALIVHFEAQFIYGDEAGKQTRIEKKPQQKIIELGPFKKDDIADLANELLQTCNLINPQRKDLLLKALNALLTGEKCNTLAGDAELEKLEEYIDAMYDDLQMKIEATSKILQLCNQKKNLPILAANDVLMSALGRSLREDGLKSMELGTNIANIFFIISHYQNFGAPLLNHKAPESLFKMIDQENLRYSKFYEKLANLREQTSQSDDKAIQKYSQEYEKFKRFVATQDGMLYVALYTIMNLTEITEAYNGELDLFLPMPKLVAILQQCLVRKPMNPQLITTVLNYLKKISVMPHGIDYIQQAGILKPLIKLMDGGKEILEPVMRLLFNLNFNPQIKAELTQLDIFSKLDGMFLDLNNDLMMKYQSEYTDGSLADKIGAICKNHGSHQMDDEIAQILKKAQLVGKFVYQMADDELGIAGFQKTNIGQNLTAFTCLCPGQDENVMGALQLLSNDPKIAAKIVKNGLINGLTAQFERTKDPVFMKLFTGITAAIPPEKNGKSSTQLFANAEKVVEIALKTGDANLKKQAIKLIAQQPASNLKQEQAQEVTQMAMEALGEKDADAESKISAINVISMMMSRAKHVQLMCDNGILKKLPEILLELIAEQLNGKVNLGDIGLNTSKLEFDLLIVVMVTILKAITYKVLRQQFINKDIFFKLMVRFLYNQPRTDESSYWQIPSKEQAPPSQNSVNQTPDESKKSRKPSARKLKHTEADEKTVKVFTIKSGMDEAEKRAIDVLESLSDCILDIMTFSEQSCIETVKQMKFQRYNWDFYAKFMKK</sequence>
<evidence type="ECO:0000313" key="2">
    <source>
        <dbReference type="EMBL" id="JAP94926.1"/>
    </source>
</evidence>
<dbReference type="PANTHER" id="PTHR15605">
    <property type="entry name" value="KINESIN-ASSOCIATED PROTEINS"/>
    <property type="match status" value="1"/>
</dbReference>
<dbReference type="GO" id="GO:0016939">
    <property type="term" value="C:kinesin II complex"/>
    <property type="evidence" value="ECO:0007669"/>
    <property type="project" value="TreeGrafter"/>
</dbReference>
<dbReference type="PANTHER" id="PTHR15605:SF2">
    <property type="entry name" value="KINESIN-ASSOCIATED PROTEIN 3"/>
    <property type="match status" value="1"/>
</dbReference>
<evidence type="ECO:0000256" key="1">
    <source>
        <dbReference type="SAM" id="MobiDB-lite"/>
    </source>
</evidence>
<dbReference type="AlphaFoldDB" id="A0A146KHJ6"/>
<gene>
    <name evidence="2" type="ORF">TPC1_12238</name>
</gene>
<dbReference type="Gene3D" id="1.25.10.10">
    <property type="entry name" value="Leucine-rich Repeat Variant"/>
    <property type="match status" value="2"/>
</dbReference>
<dbReference type="InterPro" id="IPR016024">
    <property type="entry name" value="ARM-type_fold"/>
</dbReference>
<feature type="non-terminal residue" evidence="2">
    <location>
        <position position="1"/>
    </location>
</feature>
<dbReference type="InterPro" id="IPR011989">
    <property type="entry name" value="ARM-like"/>
</dbReference>
<feature type="region of interest" description="Disordered" evidence="1">
    <location>
        <begin position="688"/>
        <end position="726"/>
    </location>
</feature>
<organism evidence="2">
    <name type="scientific">Trepomonas sp. PC1</name>
    <dbReference type="NCBI Taxonomy" id="1076344"/>
    <lineage>
        <taxon>Eukaryota</taxon>
        <taxon>Metamonada</taxon>
        <taxon>Diplomonadida</taxon>
        <taxon>Hexamitidae</taxon>
        <taxon>Hexamitinae</taxon>
        <taxon>Trepomonas</taxon>
    </lineage>
</organism>
<dbReference type="SMART" id="SM01297">
    <property type="entry name" value="KAP"/>
    <property type="match status" value="1"/>
</dbReference>
<name>A0A146KHJ6_9EUKA</name>
<dbReference type="InterPro" id="IPR008658">
    <property type="entry name" value="KAP3"/>
</dbReference>
<proteinExistence type="predicted"/>
<dbReference type="EMBL" id="GDID01001680">
    <property type="protein sequence ID" value="JAP94926.1"/>
    <property type="molecule type" value="Transcribed_RNA"/>
</dbReference>
<dbReference type="GO" id="GO:0005930">
    <property type="term" value="C:axoneme"/>
    <property type="evidence" value="ECO:0007669"/>
    <property type="project" value="TreeGrafter"/>
</dbReference>
<accession>A0A146KHJ6</accession>
<dbReference type="GO" id="GO:0035869">
    <property type="term" value="C:ciliary transition zone"/>
    <property type="evidence" value="ECO:0007669"/>
    <property type="project" value="TreeGrafter"/>
</dbReference>
<dbReference type="GO" id="GO:0044782">
    <property type="term" value="P:cilium organization"/>
    <property type="evidence" value="ECO:0007669"/>
    <property type="project" value="TreeGrafter"/>
</dbReference>